<evidence type="ECO:0008006" key="3">
    <source>
        <dbReference type="Google" id="ProtNLM"/>
    </source>
</evidence>
<accession>I7JYV2</accession>
<evidence type="ECO:0000313" key="1">
    <source>
        <dbReference type="EMBL" id="CCI85855.1"/>
    </source>
</evidence>
<dbReference type="InterPro" id="IPR011050">
    <property type="entry name" value="Pectin_lyase_fold/virulence"/>
</dbReference>
<reference evidence="1 2" key="1">
    <citation type="submission" date="2012-06" db="EMBL/GenBank/DDBJ databases">
        <title>Draft Genome Sequence of Lactobacillus pasteurii CRBIP 24.76T.</title>
        <authorList>
            <person name="Cousin S."/>
            <person name="Bouchier C."/>
            <person name="Loux V."/>
            <person name="Ma L."/>
            <person name="Creno S."/>
            <person name="Bizet C."/>
            <person name="Clermont D."/>
        </authorList>
    </citation>
    <scope>NUCLEOTIDE SEQUENCE [LARGE SCALE GENOMIC DNA]</scope>
    <source>
        <strain evidence="2">CRBIP 24.76T</strain>
    </source>
</reference>
<dbReference type="InterPro" id="IPR022208">
    <property type="entry name" value="DUF3737"/>
</dbReference>
<organism evidence="1 2">
    <name type="scientific">Lactobacillus pasteurii DSM 23907 = CRBIP 24.76</name>
    <dbReference type="NCBI Taxonomy" id="1423790"/>
    <lineage>
        <taxon>Bacteria</taxon>
        <taxon>Bacillati</taxon>
        <taxon>Bacillota</taxon>
        <taxon>Bacilli</taxon>
        <taxon>Lactobacillales</taxon>
        <taxon>Lactobacillaceae</taxon>
        <taxon>Lactobacillus</taxon>
    </lineage>
</organism>
<dbReference type="Pfam" id="PF12541">
    <property type="entry name" value="DUF3737"/>
    <property type="match status" value="1"/>
</dbReference>
<dbReference type="AlphaFoldDB" id="I7JYV2"/>
<protein>
    <recommendedName>
        <fullName evidence="3">Hydrogenase-4 component C</fullName>
    </recommendedName>
</protein>
<dbReference type="eggNOG" id="COG5434">
    <property type="taxonomic scope" value="Bacteria"/>
</dbReference>
<name>I7JYV2_9LACO</name>
<keyword evidence="2" id="KW-1185">Reference proteome</keyword>
<dbReference type="Proteomes" id="UP000009311">
    <property type="component" value="Unassembled WGS sequence"/>
</dbReference>
<dbReference type="EMBL" id="CAKD01000024">
    <property type="protein sequence ID" value="CCI85855.1"/>
    <property type="molecule type" value="Genomic_DNA"/>
</dbReference>
<dbReference type="RefSeq" id="WP_009560416.1">
    <property type="nucleotide sequence ID" value="NZ_AYZN01000001.1"/>
</dbReference>
<dbReference type="SUPFAM" id="SSF51126">
    <property type="entry name" value="Pectin lyase-like"/>
    <property type="match status" value="1"/>
</dbReference>
<dbReference type="InterPro" id="IPR012334">
    <property type="entry name" value="Pectin_lyas_fold"/>
</dbReference>
<proteinExistence type="predicted"/>
<dbReference type="Gene3D" id="2.160.20.10">
    <property type="entry name" value="Single-stranded right-handed beta-helix, Pectin lyase-like"/>
    <property type="match status" value="1"/>
</dbReference>
<gene>
    <name evidence="1" type="ORF">BN53_07155</name>
</gene>
<sequence length="300" mass="34400">MQITNKYFTGERILYGLKDAKLEGVTFGKGESPLKEARNLEIKDSFFTWKYPLWYDQHIKVDNTTFETMARSGIWYTDDIKISSSALQAPKLFRRCSQIDLEHVHFANAEETMWSCKQIRITDSTINGDYFGKDSQDIFLDHVSVIGNYVFDGAKNIEVHNSTFISKDAFWNCENVKIYDSVIDGEYLAWNTKNITLINCQITSSQGLNYIDNLTIKHSKILNSELLFEYCSRIDIEVDNALVSVKNPISGRIVAPEIGTLILDQTKVDPDKTQVICNNILKRMDSSDLNQTPKVKEYEI</sequence>
<evidence type="ECO:0000313" key="2">
    <source>
        <dbReference type="Proteomes" id="UP000009311"/>
    </source>
</evidence>
<dbReference type="STRING" id="1423790.BN53_07155"/>
<comment type="caution">
    <text evidence="1">The sequence shown here is derived from an EMBL/GenBank/DDBJ whole genome shotgun (WGS) entry which is preliminary data.</text>
</comment>